<keyword evidence="2" id="KW-1185">Reference proteome</keyword>
<dbReference type="Proteomes" id="UP000233332">
    <property type="component" value="Unassembled WGS sequence"/>
</dbReference>
<evidence type="ECO:0000313" key="1">
    <source>
        <dbReference type="EMBL" id="PKR56962.1"/>
    </source>
</evidence>
<dbReference type="EMBL" id="NXGX01000008">
    <property type="protein sequence ID" value="PKR56962.1"/>
    <property type="molecule type" value="Genomic_DNA"/>
</dbReference>
<name>A0A2N3L2C2_9PROT</name>
<reference evidence="1 2" key="1">
    <citation type="submission" date="2017-09" db="EMBL/GenBank/DDBJ databases">
        <title>Biodiversity and function of Thalassospira species in the particle-attached aromatic-hydrocarbon-degrading consortia from the surface seawater of the China South Sea.</title>
        <authorList>
            <person name="Dong C."/>
            <person name="Lai Q."/>
            <person name="Shao Z."/>
        </authorList>
    </citation>
    <scope>NUCLEOTIDE SEQUENCE [LARGE SCALE GENOMIC DNA]</scope>
    <source>
        <strain evidence="1 2">139Z-12</strain>
    </source>
</reference>
<dbReference type="AlphaFoldDB" id="A0A2N3L2C2"/>
<protein>
    <submittedName>
        <fullName evidence="1">Uncharacterized protein</fullName>
    </submittedName>
</protein>
<organism evidence="1 2">
    <name type="scientific">Thalassospira lohafexi</name>
    <dbReference type="NCBI Taxonomy" id="744227"/>
    <lineage>
        <taxon>Bacteria</taxon>
        <taxon>Pseudomonadati</taxon>
        <taxon>Pseudomonadota</taxon>
        <taxon>Alphaproteobacteria</taxon>
        <taxon>Rhodospirillales</taxon>
        <taxon>Thalassospiraceae</taxon>
        <taxon>Thalassospira</taxon>
    </lineage>
</organism>
<comment type="caution">
    <text evidence="1">The sequence shown here is derived from an EMBL/GenBank/DDBJ whole genome shotgun (WGS) entry which is preliminary data.</text>
</comment>
<accession>A0A2N3L2C2</accession>
<gene>
    <name evidence="1" type="ORF">COO92_18460</name>
</gene>
<proteinExistence type="predicted"/>
<sequence>MVARMQFGCVDVLFWRNMLQHWGSIMKYCSDIPYCRELFDVISIGAVFGLGVVGGNRYKHANMKSDWMKI</sequence>
<evidence type="ECO:0000313" key="2">
    <source>
        <dbReference type="Proteomes" id="UP000233332"/>
    </source>
</evidence>